<organism evidence="1">
    <name type="scientific">marine sediment metagenome</name>
    <dbReference type="NCBI Taxonomy" id="412755"/>
    <lineage>
        <taxon>unclassified sequences</taxon>
        <taxon>metagenomes</taxon>
        <taxon>ecological metagenomes</taxon>
    </lineage>
</organism>
<evidence type="ECO:0000313" key="1">
    <source>
        <dbReference type="EMBL" id="GAG40097.1"/>
    </source>
</evidence>
<feature type="non-terminal residue" evidence="1">
    <location>
        <position position="151"/>
    </location>
</feature>
<dbReference type="EMBL" id="BARS01047466">
    <property type="protein sequence ID" value="GAG40097.1"/>
    <property type="molecule type" value="Genomic_DNA"/>
</dbReference>
<evidence type="ECO:0008006" key="2">
    <source>
        <dbReference type="Google" id="ProtNLM"/>
    </source>
</evidence>
<dbReference type="Gene3D" id="3.30.700.10">
    <property type="entry name" value="Glycoprotein, Type 4 Pilin"/>
    <property type="match status" value="1"/>
</dbReference>
<gene>
    <name evidence="1" type="ORF">S01H1_71289</name>
</gene>
<comment type="caution">
    <text evidence="1">The sequence shown here is derived from an EMBL/GenBank/DDBJ whole genome shotgun (WGS) entry which is preliminary data.</text>
</comment>
<name>X0XY29_9ZZZZ</name>
<proteinExistence type="predicted"/>
<protein>
    <recommendedName>
        <fullName evidence="2">DUF1559 domain-containing protein</fullName>
    </recommendedName>
</protein>
<dbReference type="InterPro" id="IPR045584">
    <property type="entry name" value="Pilin-like"/>
</dbReference>
<reference evidence="1" key="1">
    <citation type="journal article" date="2014" name="Front. Microbiol.">
        <title>High frequency of phylogenetically diverse reductive dehalogenase-homologous genes in deep subseafloor sedimentary metagenomes.</title>
        <authorList>
            <person name="Kawai M."/>
            <person name="Futagami T."/>
            <person name="Toyoda A."/>
            <person name="Takaki Y."/>
            <person name="Nishi S."/>
            <person name="Hori S."/>
            <person name="Arai W."/>
            <person name="Tsubouchi T."/>
            <person name="Morono Y."/>
            <person name="Uchiyama I."/>
            <person name="Ito T."/>
            <person name="Fujiyama A."/>
            <person name="Inagaki F."/>
            <person name="Takami H."/>
        </authorList>
    </citation>
    <scope>NUCLEOTIDE SEQUENCE</scope>
    <source>
        <strain evidence="1">Expedition CK06-06</strain>
    </source>
</reference>
<dbReference type="SUPFAM" id="SSF54523">
    <property type="entry name" value="Pili subunits"/>
    <property type="match status" value="1"/>
</dbReference>
<sequence length="151" mass="16703">MVIAIISLLVSMLLPSLERAQELARRAVCAANLHHIVLGMGAYATDNDGWYSCYTALYPVAVFTDYPSMGLYSDIRPVLEEWMGGPDAWFCPSSGRSPEDQWYWNNPGSTPNISVASSTYNLFAGFQPFYSGVIWPVPPFSANAPARRVED</sequence>
<accession>X0XY29</accession>
<dbReference type="AlphaFoldDB" id="X0XY29"/>